<proteinExistence type="predicted"/>
<gene>
    <name evidence="1" type="ORF">NG792_22170</name>
</gene>
<accession>A0ABT2ND02</accession>
<comment type="caution">
    <text evidence="1">The sequence shown here is derived from an EMBL/GenBank/DDBJ whole genome shotgun (WGS) entry which is preliminary data.</text>
</comment>
<dbReference type="RefSeq" id="WP_261236850.1">
    <property type="nucleotide sequence ID" value="NZ_JAMXFA010000037.1"/>
</dbReference>
<evidence type="ECO:0000313" key="1">
    <source>
        <dbReference type="EMBL" id="MCT7980432.1"/>
    </source>
</evidence>
<sequence>MMKTTAQIEIERVDTLIITVGTRQVGWRSKDGVVRCFGADGDRGHPPHINQLYQELGIERGFYEPSITSMSWSVRDLGSRYYEYCQEWLGGDFSSVELLLDHKIISDSVTKGLNHIILWATNQPETVPWNYRRADTCWLAQLMKGKINMTWPGVKVDVLELKVNANDRHAIREEFENFIWPFALEQREKSPLNEFVLMIENKGSIPAIAESLEICAAALVREFQVINASPIEPPNSYPASENGMLSAVLSQTYEMVPLSEYFWPLERSRIISAWERGDFQEAQVWLSAHQSRHKPLYQLAGYLALSTNWEIVRFAQNKQIENGWLRSRLVEQLAGAEQVQQWRDQLLELRTNPGLQTWETVFLIELQLKRQNYTTTFMQFSQTVERLLYLRSEQENWLGKNIISLPPNFDPYGKPYQPGFYGLINGWCKLENIRESDKWYKLLHGIRFKRNDLIHKATPVTLQEMQLLWSNNGFPKVSESPEFLMKLIVESLRKVCDRHLQIPQQPLSRSLYAWALEILRSEVGSL</sequence>
<protein>
    <recommendedName>
        <fullName evidence="3">Apea-like HEPN domain-containing protein</fullName>
    </recommendedName>
</protein>
<reference evidence="1 2" key="1">
    <citation type="journal article" date="2022" name="Front. Microbiol.">
        <title>High genomic differentiation and limited gene flow indicate recent cryptic speciation within the genus Laspinema (cyanobacteria).</title>
        <authorList>
            <person name="Stanojkovic A."/>
            <person name="Skoupy S."/>
            <person name="Skaloud P."/>
            <person name="Dvorak P."/>
        </authorList>
    </citation>
    <scope>NUCLEOTIDE SEQUENCE [LARGE SCALE GENOMIC DNA]</scope>
    <source>
        <strain evidence="1 2">D3b</strain>
    </source>
</reference>
<keyword evidence="2" id="KW-1185">Reference proteome</keyword>
<evidence type="ECO:0008006" key="3">
    <source>
        <dbReference type="Google" id="ProtNLM"/>
    </source>
</evidence>
<dbReference type="EMBL" id="JAMXFA010000037">
    <property type="protein sequence ID" value="MCT7980432.1"/>
    <property type="molecule type" value="Genomic_DNA"/>
</dbReference>
<evidence type="ECO:0000313" key="2">
    <source>
        <dbReference type="Proteomes" id="UP001525961"/>
    </source>
</evidence>
<organism evidence="1 2">
    <name type="scientific">Laspinema olomoucense D3b</name>
    <dbReference type="NCBI Taxonomy" id="2953688"/>
    <lineage>
        <taxon>Bacteria</taxon>
        <taxon>Bacillati</taxon>
        <taxon>Cyanobacteriota</taxon>
        <taxon>Cyanophyceae</taxon>
        <taxon>Oscillatoriophycideae</taxon>
        <taxon>Oscillatoriales</taxon>
        <taxon>Laspinemataceae</taxon>
        <taxon>Laspinema</taxon>
        <taxon>Laspinema olomoucense</taxon>
    </lineage>
</organism>
<name>A0ABT2ND02_9CYAN</name>
<dbReference type="Proteomes" id="UP001525961">
    <property type="component" value="Unassembled WGS sequence"/>
</dbReference>